<evidence type="ECO:0000256" key="3">
    <source>
        <dbReference type="ARBA" id="ARBA00022771"/>
    </source>
</evidence>
<dbReference type="Proteomes" id="UP001314205">
    <property type="component" value="Unassembled WGS sequence"/>
</dbReference>
<dbReference type="GO" id="GO:0000978">
    <property type="term" value="F:RNA polymerase II cis-regulatory region sequence-specific DNA binding"/>
    <property type="evidence" value="ECO:0007669"/>
    <property type="project" value="TreeGrafter"/>
</dbReference>
<feature type="domain" description="C2H2-type" evidence="10">
    <location>
        <begin position="596"/>
        <end position="623"/>
    </location>
</feature>
<comment type="similarity">
    <text evidence="6">Belongs to the snail C2H2-type zinc-finger protein family.</text>
</comment>
<feature type="region of interest" description="Disordered" evidence="9">
    <location>
        <begin position="122"/>
        <end position="148"/>
    </location>
</feature>
<evidence type="ECO:0000256" key="8">
    <source>
        <dbReference type="PROSITE-ProRule" id="PRU01263"/>
    </source>
</evidence>
<keyword evidence="4 8" id="KW-0862">Zinc</keyword>
<feature type="domain" description="C2H2-type" evidence="10">
    <location>
        <begin position="539"/>
        <end position="567"/>
    </location>
</feature>
<dbReference type="GO" id="GO:0008270">
    <property type="term" value="F:zinc ion binding"/>
    <property type="evidence" value="ECO:0007669"/>
    <property type="project" value="UniProtKB-UniRule"/>
</dbReference>
<evidence type="ECO:0000256" key="1">
    <source>
        <dbReference type="ARBA" id="ARBA00022723"/>
    </source>
</evidence>
<feature type="domain" description="ZAD" evidence="11">
    <location>
        <begin position="5"/>
        <end position="81"/>
    </location>
</feature>
<feature type="domain" description="C2H2-type" evidence="10">
    <location>
        <begin position="333"/>
        <end position="361"/>
    </location>
</feature>
<gene>
    <name evidence="12" type="ORF">PARMNEM_LOCUS8362</name>
</gene>
<protein>
    <submittedName>
        <fullName evidence="12">Uncharacterized protein</fullName>
    </submittedName>
</protein>
<reference evidence="12 13" key="1">
    <citation type="submission" date="2023-11" db="EMBL/GenBank/DDBJ databases">
        <authorList>
            <person name="Hedman E."/>
            <person name="Englund M."/>
            <person name="Stromberg M."/>
            <person name="Nyberg Akerstrom W."/>
            <person name="Nylinder S."/>
            <person name="Jareborg N."/>
            <person name="Kallberg Y."/>
            <person name="Kronander E."/>
        </authorList>
    </citation>
    <scope>NUCLEOTIDE SEQUENCE [LARGE SCALE GENOMIC DNA]</scope>
</reference>
<organism evidence="12 13">
    <name type="scientific">Parnassius mnemosyne</name>
    <name type="common">clouded apollo</name>
    <dbReference type="NCBI Taxonomy" id="213953"/>
    <lineage>
        <taxon>Eukaryota</taxon>
        <taxon>Metazoa</taxon>
        <taxon>Ecdysozoa</taxon>
        <taxon>Arthropoda</taxon>
        <taxon>Hexapoda</taxon>
        <taxon>Insecta</taxon>
        <taxon>Pterygota</taxon>
        <taxon>Neoptera</taxon>
        <taxon>Endopterygota</taxon>
        <taxon>Lepidoptera</taxon>
        <taxon>Glossata</taxon>
        <taxon>Ditrysia</taxon>
        <taxon>Papilionoidea</taxon>
        <taxon>Papilionidae</taxon>
        <taxon>Parnassiinae</taxon>
        <taxon>Parnassini</taxon>
        <taxon>Parnassius</taxon>
        <taxon>Driopa</taxon>
    </lineage>
</organism>
<keyword evidence="13" id="KW-1185">Reference proteome</keyword>
<dbReference type="SMART" id="SM00355">
    <property type="entry name" value="ZnF_C2H2"/>
    <property type="match status" value="10"/>
</dbReference>
<dbReference type="FunFam" id="3.30.160.60:FF:000624">
    <property type="entry name" value="zinc finger protein 697"/>
    <property type="match status" value="1"/>
</dbReference>
<dbReference type="PROSITE" id="PS50157">
    <property type="entry name" value="ZINC_FINGER_C2H2_2"/>
    <property type="match status" value="7"/>
</dbReference>
<dbReference type="PANTHER" id="PTHR24388:SF104">
    <property type="entry name" value="AT-RICH BINDING PROTEIN-RELATED"/>
    <property type="match status" value="1"/>
</dbReference>
<evidence type="ECO:0000259" key="10">
    <source>
        <dbReference type="PROSITE" id="PS50157"/>
    </source>
</evidence>
<evidence type="ECO:0000256" key="4">
    <source>
        <dbReference type="ARBA" id="ARBA00022833"/>
    </source>
</evidence>
<feature type="binding site" evidence="8">
    <location>
        <position position="7"/>
    </location>
    <ligand>
        <name>Zn(2+)</name>
        <dbReference type="ChEBI" id="CHEBI:29105"/>
    </ligand>
</feature>
<keyword evidence="2" id="KW-0677">Repeat</keyword>
<feature type="binding site" evidence="8">
    <location>
        <position position="57"/>
    </location>
    <ligand>
        <name>Zn(2+)</name>
        <dbReference type="ChEBI" id="CHEBI:29105"/>
    </ligand>
</feature>
<dbReference type="PROSITE" id="PS51915">
    <property type="entry name" value="ZAD"/>
    <property type="match status" value="1"/>
</dbReference>
<feature type="binding site" evidence="8">
    <location>
        <position position="10"/>
    </location>
    <ligand>
        <name>Zn(2+)</name>
        <dbReference type="ChEBI" id="CHEBI:29105"/>
    </ligand>
</feature>
<dbReference type="Pfam" id="PF00096">
    <property type="entry name" value="zf-C2H2"/>
    <property type="match status" value="6"/>
</dbReference>
<dbReference type="SUPFAM" id="SSF57667">
    <property type="entry name" value="beta-beta-alpha zinc fingers"/>
    <property type="match status" value="4"/>
</dbReference>
<feature type="domain" description="C2H2-type" evidence="10">
    <location>
        <begin position="568"/>
        <end position="595"/>
    </location>
</feature>
<keyword evidence="5" id="KW-0539">Nucleus</keyword>
<keyword evidence="1 8" id="KW-0479">Metal-binding</keyword>
<evidence type="ECO:0000256" key="6">
    <source>
        <dbReference type="ARBA" id="ARBA00037948"/>
    </source>
</evidence>
<accession>A0AAV1KX11</accession>
<evidence type="ECO:0000256" key="7">
    <source>
        <dbReference type="PROSITE-ProRule" id="PRU00042"/>
    </source>
</evidence>
<dbReference type="PANTHER" id="PTHR24388">
    <property type="entry name" value="ZINC FINGER PROTEIN"/>
    <property type="match status" value="1"/>
</dbReference>
<dbReference type="AlphaFoldDB" id="A0AAV1KX11"/>
<dbReference type="InterPro" id="IPR012934">
    <property type="entry name" value="Znf_AD"/>
</dbReference>
<name>A0AAV1KX11_9NEOP</name>
<dbReference type="Gene3D" id="3.30.160.60">
    <property type="entry name" value="Classic Zinc Finger"/>
    <property type="match status" value="6"/>
</dbReference>
<dbReference type="InterPro" id="IPR013087">
    <property type="entry name" value="Znf_C2H2_type"/>
</dbReference>
<dbReference type="GO" id="GO:0000981">
    <property type="term" value="F:DNA-binding transcription factor activity, RNA polymerase II-specific"/>
    <property type="evidence" value="ECO:0007669"/>
    <property type="project" value="TreeGrafter"/>
</dbReference>
<evidence type="ECO:0000256" key="5">
    <source>
        <dbReference type="ARBA" id="ARBA00023242"/>
    </source>
</evidence>
<keyword evidence="3 7" id="KW-0863">Zinc-finger</keyword>
<sequence>MESVNVCRCCLAEGFHRDLNLSYTWLDKTETYSDMLLECFNIVLSADKNCNSICNLCIKSLRSSMCFKRQVLKAEFHFIKWIEEKNKTDDQTLELKQELKPKGDGDDSDNCFLSDTDDQTLEIKPESKPKSDGDDSDNYVRSDTVKETTKELESKNLSKLRILLESKKQSKDTDWHQQKLKNLGTTLKTIKEKSPEMKLELQPETDDDELDNYFLCDIETTQDVTPVEEPLEKTVRSTVKNTKEDGKWRAQKIKTFVNRLANSINSCEKSDITNKKEVNLKSGKSKITISKDSKVKLMWNTKANIKNKHRENLKTILQYSNATPFKNKSLLGFICGYCDATFPDPVDLRTHTETDHKKERLEFKTNFDMTEYNVKLDVMDLSCTLCSENMANLNSLKDHLVRAHSKTIYSDIKDHIQQFKLKKGDVYDCALCTATYETFKMLKQHMNKHYCNYTCNKCHTPFATKRSLNSHRTTHKEGSFKCDHCEKIFSSRPKKQYHEKTKHLGTRNIGNCPYCNESFRSYYQRNQHLVKVHNSEAQYKCNVCTKAYVLKTLLMSHIKKNHLMERNCQCTECGYRFFSKKALKAHMVKHTGKKIYACEVCHKSYARKYTLREHMRIHNNDRRFKCDVCGVSFVQKCSLKSHLLSNHGISMAASDIISS</sequence>
<feature type="domain" description="C2H2-type" evidence="10">
    <location>
        <begin position="453"/>
        <end position="475"/>
    </location>
</feature>
<proteinExistence type="inferred from homology"/>
<dbReference type="InterPro" id="IPR036236">
    <property type="entry name" value="Znf_C2H2_sf"/>
</dbReference>
<evidence type="ECO:0000256" key="2">
    <source>
        <dbReference type="ARBA" id="ARBA00022737"/>
    </source>
</evidence>
<dbReference type="EMBL" id="CAVLGL010000082">
    <property type="protein sequence ID" value="CAK1587593.1"/>
    <property type="molecule type" value="Genomic_DNA"/>
</dbReference>
<dbReference type="PROSITE" id="PS00028">
    <property type="entry name" value="ZINC_FINGER_C2H2_1"/>
    <property type="match status" value="9"/>
</dbReference>
<evidence type="ECO:0000256" key="9">
    <source>
        <dbReference type="SAM" id="MobiDB-lite"/>
    </source>
</evidence>
<dbReference type="InterPro" id="IPR050527">
    <property type="entry name" value="Snail/Krueppel_Znf"/>
</dbReference>
<evidence type="ECO:0000313" key="13">
    <source>
        <dbReference type="Proteomes" id="UP001314205"/>
    </source>
</evidence>
<feature type="domain" description="C2H2-type" evidence="10">
    <location>
        <begin position="624"/>
        <end position="647"/>
    </location>
</feature>
<evidence type="ECO:0000259" key="11">
    <source>
        <dbReference type="PROSITE" id="PS51915"/>
    </source>
</evidence>
<feature type="binding site" evidence="8">
    <location>
        <position position="54"/>
    </location>
    <ligand>
        <name>Zn(2+)</name>
        <dbReference type="ChEBI" id="CHEBI:29105"/>
    </ligand>
</feature>
<feature type="domain" description="C2H2-type" evidence="10">
    <location>
        <begin position="480"/>
        <end position="508"/>
    </location>
</feature>
<evidence type="ECO:0000313" key="12">
    <source>
        <dbReference type="EMBL" id="CAK1587593.1"/>
    </source>
</evidence>
<dbReference type="GO" id="GO:0005634">
    <property type="term" value="C:nucleus"/>
    <property type="evidence" value="ECO:0007669"/>
    <property type="project" value="InterPro"/>
</dbReference>
<comment type="caution">
    <text evidence="12">The sequence shown here is derived from an EMBL/GenBank/DDBJ whole genome shotgun (WGS) entry which is preliminary data.</text>
</comment>